<accession>A0ABN7RJR4</accession>
<organism evidence="1 2">
    <name type="scientific">Oikopleura dioica</name>
    <name type="common">Tunicate</name>
    <dbReference type="NCBI Taxonomy" id="34765"/>
    <lineage>
        <taxon>Eukaryota</taxon>
        <taxon>Metazoa</taxon>
        <taxon>Chordata</taxon>
        <taxon>Tunicata</taxon>
        <taxon>Appendicularia</taxon>
        <taxon>Copelata</taxon>
        <taxon>Oikopleuridae</taxon>
        <taxon>Oikopleura</taxon>
    </lineage>
</organism>
<name>A0ABN7RJR4_OIKDI</name>
<protein>
    <submittedName>
        <fullName evidence="1">Oidioi.mRNA.OKI2018_I69.PAR.g8690.t1.cds</fullName>
    </submittedName>
</protein>
<reference evidence="1 2" key="1">
    <citation type="submission" date="2021-04" db="EMBL/GenBank/DDBJ databases">
        <authorList>
            <person name="Bliznina A."/>
        </authorList>
    </citation>
    <scope>NUCLEOTIDE SEQUENCE [LARGE SCALE GENOMIC DNA]</scope>
</reference>
<proteinExistence type="predicted"/>
<sequence>MKTSAVLLSIAEAATNCNLQKIQVAGTNLYSAINHLGNEKPQGHFNGVYELDEDHEIAGKQYVDDIFGGSAWVLTNQPGQPRFFTYSVEDCPTELKNWNILPFGISTEINDYIPVEDVRVTAVSDESTTSAKYLTAQFDYGEMDYSNDVSDIYTMLYHYLPESHMKLHYYACNGVHTLDIFRTLQTNARPASDPVNDAINGWKLCRRCSNHEFENDEKVFYNFELETEICSNEYGSVERAICECDRNFVSTLRSLEIPSADSELTTDPRDCESATLLQVEDVTCCYNRAQNLMTAYHQIRQCCSDEGVVMPAGQCPAEAPEDIQKETFFTPEEIQDIEQDHLKITGESSQ</sequence>
<dbReference type="Proteomes" id="UP001158576">
    <property type="component" value="Chromosome PAR"/>
</dbReference>
<evidence type="ECO:0000313" key="1">
    <source>
        <dbReference type="EMBL" id="CAG5077358.1"/>
    </source>
</evidence>
<dbReference type="EMBL" id="OU015568">
    <property type="protein sequence ID" value="CAG5077358.1"/>
    <property type="molecule type" value="Genomic_DNA"/>
</dbReference>
<dbReference type="InterPro" id="IPR036444">
    <property type="entry name" value="PLipase_A2_dom_sf"/>
</dbReference>
<dbReference type="Gene3D" id="1.20.90.10">
    <property type="entry name" value="Phospholipase A2 domain"/>
    <property type="match status" value="1"/>
</dbReference>
<evidence type="ECO:0000313" key="2">
    <source>
        <dbReference type="Proteomes" id="UP001158576"/>
    </source>
</evidence>
<gene>
    <name evidence="1" type="ORF">OKIOD_LOCUS248</name>
</gene>
<keyword evidence="2" id="KW-1185">Reference proteome</keyword>